<dbReference type="AlphaFoldDB" id="A0A9Q8PEG1"/>
<accession>A0A9Q8PEG1</accession>
<name>A0A9Q8PEG1_PASFU</name>
<dbReference type="RefSeq" id="XP_047765321.1">
    <property type="nucleotide sequence ID" value="XM_047910530.1"/>
</dbReference>
<sequence length="59" mass="6387">MPSEGKNIFFLTVAGIGAAAALFGTTRRFTPRANPKQFEKQHNGTPTEPEVDPKDITGK</sequence>
<feature type="region of interest" description="Disordered" evidence="1">
    <location>
        <begin position="30"/>
        <end position="59"/>
    </location>
</feature>
<evidence type="ECO:0000313" key="3">
    <source>
        <dbReference type="Proteomes" id="UP000756132"/>
    </source>
</evidence>
<dbReference type="Proteomes" id="UP000756132">
    <property type="component" value="Chromosome 8"/>
</dbReference>
<gene>
    <name evidence="2" type="ORF">CLAFUR5_11382</name>
</gene>
<protein>
    <submittedName>
        <fullName evidence="2">Uncharacterized protein</fullName>
    </submittedName>
</protein>
<reference evidence="2" key="1">
    <citation type="submission" date="2021-12" db="EMBL/GenBank/DDBJ databases">
        <authorList>
            <person name="Zaccaron A."/>
            <person name="Stergiopoulos I."/>
        </authorList>
    </citation>
    <scope>NUCLEOTIDE SEQUENCE</scope>
    <source>
        <strain evidence="2">Race5_Kim</strain>
    </source>
</reference>
<dbReference type="GeneID" id="71991260"/>
<proteinExistence type="predicted"/>
<evidence type="ECO:0000256" key="1">
    <source>
        <dbReference type="SAM" id="MobiDB-lite"/>
    </source>
</evidence>
<dbReference type="EMBL" id="CP090170">
    <property type="protein sequence ID" value="UJO20955.1"/>
    <property type="molecule type" value="Genomic_DNA"/>
</dbReference>
<dbReference type="KEGG" id="ffu:CLAFUR5_11382"/>
<reference evidence="2" key="2">
    <citation type="journal article" date="2022" name="Microb. Genom.">
        <title>A chromosome-scale genome assembly of the tomato pathogen Cladosporium fulvum reveals a compartmentalized genome architecture and the presence of a dispensable chromosome.</title>
        <authorList>
            <person name="Zaccaron A.Z."/>
            <person name="Chen L.H."/>
            <person name="Samaras A."/>
            <person name="Stergiopoulos I."/>
        </authorList>
    </citation>
    <scope>NUCLEOTIDE SEQUENCE</scope>
    <source>
        <strain evidence="2">Race5_Kim</strain>
    </source>
</reference>
<organism evidence="2 3">
    <name type="scientific">Passalora fulva</name>
    <name type="common">Tomato leaf mold</name>
    <name type="synonym">Cladosporium fulvum</name>
    <dbReference type="NCBI Taxonomy" id="5499"/>
    <lineage>
        <taxon>Eukaryota</taxon>
        <taxon>Fungi</taxon>
        <taxon>Dikarya</taxon>
        <taxon>Ascomycota</taxon>
        <taxon>Pezizomycotina</taxon>
        <taxon>Dothideomycetes</taxon>
        <taxon>Dothideomycetidae</taxon>
        <taxon>Mycosphaerellales</taxon>
        <taxon>Mycosphaerellaceae</taxon>
        <taxon>Fulvia</taxon>
    </lineage>
</organism>
<keyword evidence="3" id="KW-1185">Reference proteome</keyword>
<evidence type="ECO:0000313" key="2">
    <source>
        <dbReference type="EMBL" id="UJO20955.1"/>
    </source>
</evidence>